<name>A0AAU9PJ33_9ASTR</name>
<reference evidence="1 2" key="1">
    <citation type="submission" date="2022-01" db="EMBL/GenBank/DDBJ databases">
        <authorList>
            <person name="Xiong W."/>
            <person name="Schranz E."/>
        </authorList>
    </citation>
    <scope>NUCLEOTIDE SEQUENCE [LARGE SCALE GENOMIC DNA]</scope>
</reference>
<accession>A0AAU9PJ33</accession>
<keyword evidence="2" id="KW-1185">Reference proteome</keyword>
<evidence type="ECO:0000313" key="1">
    <source>
        <dbReference type="EMBL" id="CAH1449721.1"/>
    </source>
</evidence>
<dbReference type="AlphaFoldDB" id="A0AAU9PJ33"/>
<organism evidence="1 2">
    <name type="scientific">Lactuca virosa</name>
    <dbReference type="NCBI Taxonomy" id="75947"/>
    <lineage>
        <taxon>Eukaryota</taxon>
        <taxon>Viridiplantae</taxon>
        <taxon>Streptophyta</taxon>
        <taxon>Embryophyta</taxon>
        <taxon>Tracheophyta</taxon>
        <taxon>Spermatophyta</taxon>
        <taxon>Magnoliopsida</taxon>
        <taxon>eudicotyledons</taxon>
        <taxon>Gunneridae</taxon>
        <taxon>Pentapetalae</taxon>
        <taxon>asterids</taxon>
        <taxon>campanulids</taxon>
        <taxon>Asterales</taxon>
        <taxon>Asteraceae</taxon>
        <taxon>Cichorioideae</taxon>
        <taxon>Cichorieae</taxon>
        <taxon>Lactucinae</taxon>
        <taxon>Lactuca</taxon>
    </lineage>
</organism>
<dbReference type="Proteomes" id="UP001157418">
    <property type="component" value="Unassembled WGS sequence"/>
</dbReference>
<dbReference type="EMBL" id="CAKMRJ010005634">
    <property type="protein sequence ID" value="CAH1449721.1"/>
    <property type="molecule type" value="Genomic_DNA"/>
</dbReference>
<protein>
    <submittedName>
        <fullName evidence="1">Uncharacterized protein</fullName>
    </submittedName>
</protein>
<comment type="caution">
    <text evidence="1">The sequence shown here is derived from an EMBL/GenBank/DDBJ whole genome shotgun (WGS) entry which is preliminary data.</text>
</comment>
<evidence type="ECO:0000313" key="2">
    <source>
        <dbReference type="Proteomes" id="UP001157418"/>
    </source>
</evidence>
<sequence>MFERFRTQYQWDPNEEGRNREGFENTLKDHYRGRMKDAREASVNSARKAGHVIAKINANFGILANYNPAEIHRDVWRPRHTGGSIGFEEHRLKLKELMGEDPSIIDLYYKTHLILPPNQRKYILGEIKRRRWIL</sequence>
<gene>
    <name evidence="1" type="ORF">LVIROSA_LOCUS35190</name>
</gene>
<proteinExistence type="predicted"/>